<evidence type="ECO:0000256" key="5">
    <source>
        <dbReference type="ARBA" id="ARBA00022692"/>
    </source>
</evidence>
<protein>
    <submittedName>
        <fullName evidence="9">4-amino-4-deoxy-L-arabinose transferase-like glycosyltransferase</fullName>
    </submittedName>
</protein>
<feature type="transmembrane region" description="Helical" evidence="8">
    <location>
        <begin position="316"/>
        <end position="333"/>
    </location>
</feature>
<keyword evidence="10" id="KW-1185">Reference proteome</keyword>
<gene>
    <name evidence="9" type="ORF">FH603_3536</name>
</gene>
<evidence type="ECO:0000256" key="4">
    <source>
        <dbReference type="ARBA" id="ARBA00022679"/>
    </source>
</evidence>
<feature type="transmembrane region" description="Helical" evidence="8">
    <location>
        <begin position="25"/>
        <end position="47"/>
    </location>
</feature>
<evidence type="ECO:0000313" key="10">
    <source>
        <dbReference type="Proteomes" id="UP000700732"/>
    </source>
</evidence>
<dbReference type="PANTHER" id="PTHR33908:SF3">
    <property type="entry name" value="UNDECAPRENYL PHOSPHATE-ALPHA-4-AMINO-4-DEOXY-L-ARABINOSE ARABINOSYL TRANSFERASE"/>
    <property type="match status" value="1"/>
</dbReference>
<evidence type="ECO:0000313" key="9">
    <source>
        <dbReference type="EMBL" id="MBC3793020.1"/>
    </source>
</evidence>
<feature type="transmembrane region" description="Helical" evidence="8">
    <location>
        <begin position="398"/>
        <end position="416"/>
    </location>
</feature>
<dbReference type="Proteomes" id="UP000700732">
    <property type="component" value="Unassembled WGS sequence"/>
</dbReference>
<feature type="transmembrane region" description="Helical" evidence="8">
    <location>
        <begin position="154"/>
        <end position="174"/>
    </location>
</feature>
<dbReference type="InterPro" id="IPR050297">
    <property type="entry name" value="LipidA_mod_glycosyltrf_83"/>
</dbReference>
<feature type="transmembrane region" description="Helical" evidence="8">
    <location>
        <begin position="85"/>
        <end position="101"/>
    </location>
</feature>
<keyword evidence="5 8" id="KW-0812">Transmembrane</keyword>
<accession>A0ABR6W8Y2</accession>
<dbReference type="RefSeq" id="WP_235985497.1">
    <property type="nucleotide sequence ID" value="NZ_VFIA01000022.1"/>
</dbReference>
<feature type="transmembrane region" description="Helical" evidence="8">
    <location>
        <begin position="203"/>
        <end position="220"/>
    </location>
</feature>
<evidence type="ECO:0000256" key="8">
    <source>
        <dbReference type="SAM" id="Phobius"/>
    </source>
</evidence>
<reference evidence="9 10" key="1">
    <citation type="submission" date="2019-06" db="EMBL/GenBank/DDBJ databases">
        <title>Spirosoma utsteinense sp. nov. isolated from Antarctic ice-free soils.</title>
        <authorList>
            <person name="Tahon G."/>
        </authorList>
    </citation>
    <scope>NUCLEOTIDE SEQUENCE [LARGE SCALE GENOMIC DNA]</scope>
    <source>
        <strain evidence="9 10">LMG 31447</strain>
    </source>
</reference>
<evidence type="ECO:0000256" key="2">
    <source>
        <dbReference type="ARBA" id="ARBA00022475"/>
    </source>
</evidence>
<keyword evidence="2" id="KW-1003">Cell membrane</keyword>
<comment type="caution">
    <text evidence="9">The sequence shown here is derived from an EMBL/GenBank/DDBJ whole genome shotgun (WGS) entry which is preliminary data.</text>
</comment>
<dbReference type="EMBL" id="VFIA01000022">
    <property type="protein sequence ID" value="MBC3793020.1"/>
    <property type="molecule type" value="Genomic_DNA"/>
</dbReference>
<proteinExistence type="predicted"/>
<feature type="transmembrane region" description="Helical" evidence="8">
    <location>
        <begin position="428"/>
        <end position="447"/>
    </location>
</feature>
<feature type="transmembrane region" description="Helical" evidence="8">
    <location>
        <begin position="339"/>
        <end position="359"/>
    </location>
</feature>
<feature type="transmembrane region" description="Helical" evidence="8">
    <location>
        <begin position="227"/>
        <end position="245"/>
    </location>
</feature>
<keyword evidence="4" id="KW-0808">Transferase</keyword>
<feature type="transmembrane region" description="Helical" evidence="8">
    <location>
        <begin position="279"/>
        <end position="304"/>
    </location>
</feature>
<name>A0ABR6W8Y2_9BACT</name>
<organism evidence="9 10">
    <name type="scientific">Spirosoma utsteinense</name>
    <dbReference type="NCBI Taxonomy" id="2585773"/>
    <lineage>
        <taxon>Bacteria</taxon>
        <taxon>Pseudomonadati</taxon>
        <taxon>Bacteroidota</taxon>
        <taxon>Cytophagia</taxon>
        <taxon>Cytophagales</taxon>
        <taxon>Cytophagaceae</taxon>
        <taxon>Spirosoma</taxon>
    </lineage>
</organism>
<keyword evidence="3" id="KW-0328">Glycosyltransferase</keyword>
<sequence length="546" mass="62338">MNNLDKTHQLPSLVTTSDTTLFPPIWSLVLVAGLLTVLVSHLGYLPLDTRSDEPRRALVALEMMLSGDYITPTLNGERYFNKPPLYNWIIAGSYSLFGTYSSLALRFPMMVSLLLFGGTIFYFVRRYVSSAIGFAVALMLLTNGRVLLYDSLLGLIEITFSWIVYTAMMLVFHFDRKRQYTLLYVTTYGLTAVGFMLKGLPPLAFQGITLVGWFLYTGQIRRLFHPAHLLGICTFLLITGSYYWAYFTQNAIPVSEVAGVLFNESAKRTGLQFGLVKTLVHLITFPFEVFYHFVPYLLLIVLLLRRGLWHTLKENPFISFNALAFSTNVLIYWSSPQVYGRYLIGLVPMLFTVLAYLYYEKTSPANRSRWWVERIWLALTLTVALGCWVTIFYPTTRIIPGVIWKTLLISGLLFILAWQQYQSSHNRLGLMLAVMVVVRLGFNWLVLPGRLVSRELYKNSAEQAARRTIGRPLYGYRKTIGNDQATDVSSFHITALRGDILRKTNRKLPGVFYIADSASLAGEQYEVIQEVLLFDRHPAYVVQFHP</sequence>
<keyword evidence="6 8" id="KW-1133">Transmembrane helix</keyword>
<evidence type="ECO:0000256" key="6">
    <source>
        <dbReference type="ARBA" id="ARBA00022989"/>
    </source>
</evidence>
<evidence type="ECO:0000256" key="1">
    <source>
        <dbReference type="ARBA" id="ARBA00004651"/>
    </source>
</evidence>
<evidence type="ECO:0000256" key="3">
    <source>
        <dbReference type="ARBA" id="ARBA00022676"/>
    </source>
</evidence>
<feature type="transmembrane region" description="Helical" evidence="8">
    <location>
        <begin position="371"/>
        <end position="392"/>
    </location>
</feature>
<dbReference type="PANTHER" id="PTHR33908">
    <property type="entry name" value="MANNOSYLTRANSFERASE YKCB-RELATED"/>
    <property type="match status" value="1"/>
</dbReference>
<comment type="subcellular location">
    <subcellularLocation>
        <location evidence="1">Cell membrane</location>
        <topology evidence="1">Multi-pass membrane protein</topology>
    </subcellularLocation>
</comment>
<evidence type="ECO:0000256" key="7">
    <source>
        <dbReference type="ARBA" id="ARBA00023136"/>
    </source>
</evidence>
<keyword evidence="7 8" id="KW-0472">Membrane</keyword>
<feature type="transmembrane region" description="Helical" evidence="8">
    <location>
        <begin position="131"/>
        <end position="148"/>
    </location>
</feature>